<keyword evidence="2" id="KW-1185">Reference proteome</keyword>
<gene>
    <name evidence="1" type="ORF">BLTE_10450</name>
</gene>
<dbReference type="EMBL" id="AP018907">
    <property type="protein sequence ID" value="BBF92360.1"/>
    <property type="molecule type" value="Genomic_DNA"/>
</dbReference>
<accession>A0A348FYH7</accession>
<dbReference type="AlphaFoldDB" id="A0A348FYH7"/>
<sequence>MSLEAPSLLDLLDAVVDGLAAKVPQLKSVEAHGGTFDEAEIRRFSAAAPAAKVAILGTGRWQRDHSGRFVIPVRLVVVVATRDGADAKRDRRALALVMAIAAALDGNRWGLDQVGRPDAIEAESLYSGAIDKTGLGLWQIAWTQDLYAGEDVFAAAPVVLQQLLAGDELVAPTEGGPA</sequence>
<reference evidence="1 2" key="1">
    <citation type="submission" date="2018-08" db="EMBL/GenBank/DDBJ databases">
        <title>Complete genome sequencing of Blastochloris tepida GI.</title>
        <authorList>
            <person name="Tsukatani Y."/>
            <person name="Mori H."/>
        </authorList>
    </citation>
    <scope>NUCLEOTIDE SEQUENCE [LARGE SCALE GENOMIC DNA]</scope>
    <source>
        <strain evidence="1 2">GI</strain>
    </source>
</reference>
<protein>
    <submittedName>
        <fullName evidence="1">Uncharacterized protein</fullName>
    </submittedName>
</protein>
<dbReference type="KEGG" id="blag:BLTE_10450"/>
<dbReference type="OrthoDB" id="7873442at2"/>
<evidence type="ECO:0000313" key="2">
    <source>
        <dbReference type="Proteomes" id="UP000266934"/>
    </source>
</evidence>
<dbReference type="InterPro" id="IPR014972">
    <property type="entry name" value="Phage_Mu_Gp37"/>
</dbReference>
<evidence type="ECO:0000313" key="1">
    <source>
        <dbReference type="EMBL" id="BBF92360.1"/>
    </source>
</evidence>
<dbReference type="RefSeq" id="WP_126398228.1">
    <property type="nucleotide sequence ID" value="NZ_AP018907.1"/>
</dbReference>
<organism evidence="1 2">
    <name type="scientific">Blastochloris tepida</name>
    <dbReference type="NCBI Taxonomy" id="2233851"/>
    <lineage>
        <taxon>Bacteria</taxon>
        <taxon>Pseudomonadati</taxon>
        <taxon>Pseudomonadota</taxon>
        <taxon>Alphaproteobacteria</taxon>
        <taxon>Hyphomicrobiales</taxon>
        <taxon>Blastochloridaceae</taxon>
        <taxon>Blastochloris</taxon>
    </lineage>
</organism>
<dbReference type="Pfam" id="PF08873">
    <property type="entry name" value="Phage_Mu_Gp37"/>
    <property type="match status" value="1"/>
</dbReference>
<proteinExistence type="predicted"/>
<dbReference type="Proteomes" id="UP000266934">
    <property type="component" value="Chromosome"/>
</dbReference>
<name>A0A348FYH7_9HYPH</name>